<dbReference type="AlphaFoldDB" id="A0A9D2HUS8"/>
<proteinExistence type="predicted"/>
<name>A0A9D2HUS8_9BACE</name>
<dbReference type="Proteomes" id="UP000823860">
    <property type="component" value="Unassembled WGS sequence"/>
</dbReference>
<gene>
    <name evidence="1" type="ORF">H9785_11310</name>
</gene>
<dbReference type="EMBL" id="DWZE01000137">
    <property type="protein sequence ID" value="HJA84538.1"/>
    <property type="molecule type" value="Genomic_DNA"/>
</dbReference>
<evidence type="ECO:0000313" key="1">
    <source>
        <dbReference type="EMBL" id="HJA84538.1"/>
    </source>
</evidence>
<organism evidence="1 2">
    <name type="scientific">Candidatus Bacteroides intestinavium</name>
    <dbReference type="NCBI Taxonomy" id="2838469"/>
    <lineage>
        <taxon>Bacteria</taxon>
        <taxon>Pseudomonadati</taxon>
        <taxon>Bacteroidota</taxon>
        <taxon>Bacteroidia</taxon>
        <taxon>Bacteroidales</taxon>
        <taxon>Bacteroidaceae</taxon>
        <taxon>Bacteroides</taxon>
    </lineage>
</organism>
<comment type="caution">
    <text evidence="1">The sequence shown here is derived from an EMBL/GenBank/DDBJ whole genome shotgun (WGS) entry which is preliminary data.</text>
</comment>
<accession>A0A9D2HUS8</accession>
<protein>
    <recommendedName>
        <fullName evidence="3">N-acetyltransferase domain-containing protein</fullName>
    </recommendedName>
</protein>
<evidence type="ECO:0008006" key="3">
    <source>
        <dbReference type="Google" id="ProtNLM"/>
    </source>
</evidence>
<reference evidence="1" key="1">
    <citation type="journal article" date="2021" name="PeerJ">
        <title>Extensive microbial diversity within the chicken gut microbiome revealed by metagenomics and culture.</title>
        <authorList>
            <person name="Gilroy R."/>
            <person name="Ravi A."/>
            <person name="Getino M."/>
            <person name="Pursley I."/>
            <person name="Horton D.L."/>
            <person name="Alikhan N.F."/>
            <person name="Baker D."/>
            <person name="Gharbi K."/>
            <person name="Hall N."/>
            <person name="Watson M."/>
            <person name="Adriaenssens E.M."/>
            <person name="Foster-Nyarko E."/>
            <person name="Jarju S."/>
            <person name="Secka A."/>
            <person name="Antonio M."/>
            <person name="Oren A."/>
            <person name="Chaudhuri R.R."/>
            <person name="La Ragione R."/>
            <person name="Hildebrand F."/>
            <person name="Pallen M.J."/>
        </authorList>
    </citation>
    <scope>NUCLEOTIDE SEQUENCE</scope>
    <source>
        <strain evidence="1">ChiHecec1B25-7008</strain>
    </source>
</reference>
<reference evidence="1" key="2">
    <citation type="submission" date="2021-04" db="EMBL/GenBank/DDBJ databases">
        <authorList>
            <person name="Gilroy R."/>
        </authorList>
    </citation>
    <scope>NUCLEOTIDE SEQUENCE</scope>
    <source>
        <strain evidence="1">ChiHecec1B25-7008</strain>
    </source>
</reference>
<sequence>MQIKQLHGTEEELYRLVAPLVMDPVVLKQNYNFPFRTSARFEWLVALGEEEKVLGFLPTECKRTERVINNYYVKGKEAEILSALLTVAVKVFEDRVLAAVVFKEDVDTFRSLGFTEEKAWTRYVRMRKEPKHGEKG</sequence>
<evidence type="ECO:0000313" key="2">
    <source>
        <dbReference type="Proteomes" id="UP000823860"/>
    </source>
</evidence>